<gene>
    <name evidence="1" type="ORF">SAMN02983003_3773</name>
</gene>
<dbReference type="InterPro" id="IPR011250">
    <property type="entry name" value="OMP/PagP_B-barrel"/>
</dbReference>
<dbReference type="AlphaFoldDB" id="A0A1K2I2W5"/>
<name>A0A1K2I2W5_9HYPH</name>
<evidence type="ECO:0000313" key="2">
    <source>
        <dbReference type="Proteomes" id="UP000183447"/>
    </source>
</evidence>
<dbReference type="SUPFAM" id="SSF56925">
    <property type="entry name" value="OMPA-like"/>
    <property type="match status" value="1"/>
</dbReference>
<accession>A0A1K2I2W5</accession>
<keyword evidence="2" id="KW-1185">Reference proteome</keyword>
<reference evidence="1 2" key="1">
    <citation type="submission" date="2016-11" db="EMBL/GenBank/DDBJ databases">
        <authorList>
            <person name="Jaros S."/>
            <person name="Januszkiewicz K."/>
            <person name="Wedrychowicz H."/>
        </authorList>
    </citation>
    <scope>NUCLEOTIDE SEQUENCE [LARGE SCALE GENOMIC DNA]</scope>
    <source>
        <strain evidence="1 2">ATCC 23634</strain>
    </source>
</reference>
<evidence type="ECO:0000313" key="1">
    <source>
        <dbReference type="EMBL" id="SFZ86583.1"/>
    </source>
</evidence>
<dbReference type="RefSeq" id="WP_072346939.1">
    <property type="nucleotide sequence ID" value="NZ_FPKU01000004.1"/>
</dbReference>
<sequence length="233" mass="24613">MRSVWLAASFVAMMGPAVALGGEIELSGALGYNWSPHSIATLTSSSSPFDSRTDTLSWDGASFDPAPYYTVRLTYWSESLADWGFGIDYTHAKAVAKRAESGVDDTYSWLEFTDGLNLITANVFHKWDWDAARVYVGGGAGIAVPHVEIDTTAGSIIGETSTREAQIAGPAIQLVAGASYEVFPGVRAFGEYKVAYSVNDTVLGGGVATFSTNLVNHQIVGGITIAINDGSGL</sequence>
<dbReference type="Proteomes" id="UP000183447">
    <property type="component" value="Unassembled WGS sequence"/>
</dbReference>
<dbReference type="EMBL" id="FPKU01000004">
    <property type="protein sequence ID" value="SFZ86583.1"/>
    <property type="molecule type" value="Genomic_DNA"/>
</dbReference>
<dbReference type="STRING" id="665118.SAMN02983003_3773"/>
<protein>
    <submittedName>
        <fullName evidence="1">Outer membrane protein beta-barrel domain</fullName>
    </submittedName>
</protein>
<organism evidence="1 2">
    <name type="scientific">Devosia enhydra</name>
    <dbReference type="NCBI Taxonomy" id="665118"/>
    <lineage>
        <taxon>Bacteria</taxon>
        <taxon>Pseudomonadati</taxon>
        <taxon>Pseudomonadota</taxon>
        <taxon>Alphaproteobacteria</taxon>
        <taxon>Hyphomicrobiales</taxon>
        <taxon>Devosiaceae</taxon>
        <taxon>Devosia</taxon>
    </lineage>
</organism>
<proteinExistence type="predicted"/>
<dbReference type="OrthoDB" id="9810784at2"/>
<dbReference type="Gene3D" id="2.40.160.20">
    <property type="match status" value="1"/>
</dbReference>